<dbReference type="GO" id="GO:0046872">
    <property type="term" value="F:metal ion binding"/>
    <property type="evidence" value="ECO:0007669"/>
    <property type="project" value="UniProtKB-KW"/>
</dbReference>
<proteinExistence type="inferred from homology"/>
<dbReference type="InterPro" id="IPR051156">
    <property type="entry name" value="Mito/Outer_Membr_Metalloprot"/>
</dbReference>
<protein>
    <submittedName>
        <fullName evidence="8">Peptidase, M48 family</fullName>
    </submittedName>
</protein>
<evidence type="ECO:0000256" key="2">
    <source>
        <dbReference type="ARBA" id="ARBA00022723"/>
    </source>
</evidence>
<dbReference type="PANTHER" id="PTHR22726">
    <property type="entry name" value="METALLOENDOPEPTIDASE OMA1"/>
    <property type="match status" value="1"/>
</dbReference>
<evidence type="ECO:0000256" key="4">
    <source>
        <dbReference type="ARBA" id="ARBA00022833"/>
    </source>
</evidence>
<feature type="domain" description="Peptidase M48" evidence="7">
    <location>
        <begin position="104"/>
        <end position="291"/>
    </location>
</feature>
<evidence type="ECO:0000259" key="7">
    <source>
        <dbReference type="Pfam" id="PF01435"/>
    </source>
</evidence>
<dbReference type="GO" id="GO:0051603">
    <property type="term" value="P:proteolysis involved in protein catabolic process"/>
    <property type="evidence" value="ECO:0007669"/>
    <property type="project" value="TreeGrafter"/>
</dbReference>
<keyword evidence="4 6" id="KW-0862">Zinc</keyword>
<accession>A0A975GFH2</accession>
<dbReference type="Pfam" id="PF01435">
    <property type="entry name" value="Peptidase_M48"/>
    <property type="match status" value="1"/>
</dbReference>
<keyword evidence="5 6" id="KW-0482">Metalloprotease</keyword>
<gene>
    <name evidence="8" type="ORF">dnl_14230</name>
</gene>
<dbReference type="InterPro" id="IPR001915">
    <property type="entry name" value="Peptidase_M48"/>
</dbReference>
<reference evidence="8" key="1">
    <citation type="journal article" date="2021" name="Microb. Physiol.">
        <title>Proteogenomic Insights into the Physiology of Marine, Sulfate-Reducing, Filamentous Desulfonema limicola and Desulfonema magnum.</title>
        <authorList>
            <person name="Schnaars V."/>
            <person name="Wohlbrand L."/>
            <person name="Scheve S."/>
            <person name="Hinrichs C."/>
            <person name="Reinhardt R."/>
            <person name="Rabus R."/>
        </authorList>
    </citation>
    <scope>NUCLEOTIDE SEQUENCE</scope>
    <source>
        <strain evidence="8">5ac10</strain>
    </source>
</reference>
<evidence type="ECO:0000256" key="5">
    <source>
        <dbReference type="ARBA" id="ARBA00023049"/>
    </source>
</evidence>
<keyword evidence="1 6" id="KW-0645">Protease</keyword>
<dbReference type="AlphaFoldDB" id="A0A975GFH2"/>
<dbReference type="PANTHER" id="PTHR22726:SF1">
    <property type="entry name" value="METALLOENDOPEPTIDASE OMA1, MITOCHONDRIAL"/>
    <property type="match status" value="1"/>
</dbReference>
<dbReference type="GO" id="GO:0016020">
    <property type="term" value="C:membrane"/>
    <property type="evidence" value="ECO:0007669"/>
    <property type="project" value="TreeGrafter"/>
</dbReference>
<evidence type="ECO:0000313" key="8">
    <source>
        <dbReference type="EMBL" id="QTA79169.1"/>
    </source>
</evidence>
<organism evidence="8 9">
    <name type="scientific">Desulfonema limicola</name>
    <dbReference type="NCBI Taxonomy" id="45656"/>
    <lineage>
        <taxon>Bacteria</taxon>
        <taxon>Pseudomonadati</taxon>
        <taxon>Thermodesulfobacteriota</taxon>
        <taxon>Desulfobacteria</taxon>
        <taxon>Desulfobacterales</taxon>
        <taxon>Desulfococcaceae</taxon>
        <taxon>Desulfonema</taxon>
    </lineage>
</organism>
<dbReference type="EMBL" id="CP061799">
    <property type="protein sequence ID" value="QTA79169.1"/>
    <property type="molecule type" value="Genomic_DNA"/>
</dbReference>
<dbReference type="Proteomes" id="UP000663720">
    <property type="component" value="Chromosome"/>
</dbReference>
<comment type="cofactor">
    <cofactor evidence="6">
        <name>Zn(2+)</name>
        <dbReference type="ChEBI" id="CHEBI:29105"/>
    </cofactor>
    <text evidence="6">Binds 1 zinc ion per subunit.</text>
</comment>
<dbReference type="PROSITE" id="PS51257">
    <property type="entry name" value="PROKAR_LIPOPROTEIN"/>
    <property type="match status" value="1"/>
</dbReference>
<name>A0A975GFH2_9BACT</name>
<comment type="similarity">
    <text evidence="6">Belongs to the peptidase M48 family.</text>
</comment>
<sequence>MKASNRRDFLTGGCRCILGLGLISPLSAILAGCESMGELASISANIAASSGLISDQQAQSIGTTAKTVAKTFEDITPEQEYYIGRTIGAVILSKYRPYNDNTVNRYINLLGQTLAKASELPETFGGYHFLALDSEDINAFAAPGGLIFVTRGLIRCCEHEDAMASVLAHEIGHVQFKHGLRAINTSRLTTALTTLGVEGAKTFGSQELASLTSAFEDSISDISQTMINTGYSRSLEYQADKAAAVIMEKTGYDPNGLVDMLKTMKTRLKPGSTDFFKTHPDPQARVKEIQKQIGKYKPVSMPETRQSRFKKALSRV</sequence>
<evidence type="ECO:0000256" key="6">
    <source>
        <dbReference type="RuleBase" id="RU003983"/>
    </source>
</evidence>
<evidence type="ECO:0000256" key="3">
    <source>
        <dbReference type="ARBA" id="ARBA00022801"/>
    </source>
</evidence>
<keyword evidence="9" id="KW-1185">Reference proteome</keyword>
<dbReference type="RefSeq" id="WP_207690946.1">
    <property type="nucleotide sequence ID" value="NZ_CP061799.1"/>
</dbReference>
<dbReference type="GO" id="GO:0004222">
    <property type="term" value="F:metalloendopeptidase activity"/>
    <property type="evidence" value="ECO:0007669"/>
    <property type="project" value="InterPro"/>
</dbReference>
<keyword evidence="3 6" id="KW-0378">Hydrolase</keyword>
<keyword evidence="2" id="KW-0479">Metal-binding</keyword>
<dbReference type="Gene3D" id="3.30.2010.10">
    <property type="entry name" value="Metalloproteases ('zincins'), catalytic domain"/>
    <property type="match status" value="1"/>
</dbReference>
<evidence type="ECO:0000256" key="1">
    <source>
        <dbReference type="ARBA" id="ARBA00022670"/>
    </source>
</evidence>
<evidence type="ECO:0000313" key="9">
    <source>
        <dbReference type="Proteomes" id="UP000663720"/>
    </source>
</evidence>
<dbReference type="KEGG" id="dli:dnl_14230"/>